<feature type="region of interest" description="Disordered" evidence="1">
    <location>
        <begin position="1"/>
        <end position="65"/>
    </location>
</feature>
<evidence type="ECO:0000256" key="1">
    <source>
        <dbReference type="SAM" id="MobiDB-lite"/>
    </source>
</evidence>
<name>A0A154PLP5_DUFNO</name>
<evidence type="ECO:0000313" key="3">
    <source>
        <dbReference type="Proteomes" id="UP000076502"/>
    </source>
</evidence>
<sequence>MWSQMESESPEMVIDDSGSIESGNEAGDEDSRRMPRELCETSGEGQRRKDKGKEKGGGGRNKDVIAMKLETHIGLKLH</sequence>
<proteinExistence type="predicted"/>
<dbReference type="AlphaFoldDB" id="A0A154PLP5"/>
<dbReference type="EMBL" id="KQ434974">
    <property type="protein sequence ID" value="KZC12789.1"/>
    <property type="molecule type" value="Genomic_DNA"/>
</dbReference>
<protein>
    <submittedName>
        <fullName evidence="2">Uncharacterized protein</fullName>
    </submittedName>
</protein>
<gene>
    <name evidence="2" type="ORF">WN55_04957</name>
</gene>
<organism evidence="2 3">
    <name type="scientific">Dufourea novaeangliae</name>
    <name type="common">Sweat bee</name>
    <dbReference type="NCBI Taxonomy" id="178035"/>
    <lineage>
        <taxon>Eukaryota</taxon>
        <taxon>Metazoa</taxon>
        <taxon>Ecdysozoa</taxon>
        <taxon>Arthropoda</taxon>
        <taxon>Hexapoda</taxon>
        <taxon>Insecta</taxon>
        <taxon>Pterygota</taxon>
        <taxon>Neoptera</taxon>
        <taxon>Endopterygota</taxon>
        <taxon>Hymenoptera</taxon>
        <taxon>Apocrita</taxon>
        <taxon>Aculeata</taxon>
        <taxon>Apoidea</taxon>
        <taxon>Anthophila</taxon>
        <taxon>Halictidae</taxon>
        <taxon>Rophitinae</taxon>
        <taxon>Dufourea</taxon>
    </lineage>
</organism>
<reference evidence="2 3" key="1">
    <citation type="submission" date="2015-07" db="EMBL/GenBank/DDBJ databases">
        <title>The genome of Dufourea novaeangliae.</title>
        <authorList>
            <person name="Pan H."/>
            <person name="Kapheim K."/>
        </authorList>
    </citation>
    <scope>NUCLEOTIDE SEQUENCE [LARGE SCALE GENOMIC DNA]</scope>
    <source>
        <strain evidence="2">0120121106</strain>
        <tissue evidence="2">Whole body</tissue>
    </source>
</reference>
<accession>A0A154PLP5</accession>
<keyword evidence="3" id="KW-1185">Reference proteome</keyword>
<dbReference type="Proteomes" id="UP000076502">
    <property type="component" value="Unassembled WGS sequence"/>
</dbReference>
<feature type="compositionally biased region" description="Basic and acidic residues" evidence="1">
    <location>
        <begin position="29"/>
        <end position="65"/>
    </location>
</feature>
<evidence type="ECO:0000313" key="2">
    <source>
        <dbReference type="EMBL" id="KZC12789.1"/>
    </source>
</evidence>